<evidence type="ECO:0000256" key="2">
    <source>
        <dbReference type="ARBA" id="ARBA00022475"/>
    </source>
</evidence>
<feature type="transmembrane region" description="Helical" evidence="6">
    <location>
        <begin position="88"/>
        <end position="107"/>
    </location>
</feature>
<dbReference type="EMBL" id="JADZLT010000040">
    <property type="protein sequence ID" value="MBH0236620.1"/>
    <property type="molecule type" value="Genomic_DNA"/>
</dbReference>
<dbReference type="AlphaFoldDB" id="A0A931MXB9"/>
<proteinExistence type="predicted"/>
<dbReference type="PANTHER" id="PTHR43370">
    <property type="entry name" value="SUGAR ABC TRANSPORTER INTEGRAL MEMBRANE PROTEIN-RELATED"/>
    <property type="match status" value="1"/>
</dbReference>
<accession>A0A931MXB9</accession>
<feature type="transmembrane region" description="Helical" evidence="6">
    <location>
        <begin position="188"/>
        <end position="212"/>
    </location>
</feature>
<feature type="transmembrane region" description="Helical" evidence="6">
    <location>
        <begin position="241"/>
        <end position="261"/>
    </location>
</feature>
<evidence type="ECO:0000256" key="6">
    <source>
        <dbReference type="SAM" id="Phobius"/>
    </source>
</evidence>
<protein>
    <submittedName>
        <fullName evidence="7">ABC transporter permease</fullName>
    </submittedName>
</protein>
<keyword evidence="8" id="KW-1185">Reference proteome</keyword>
<keyword evidence="3 6" id="KW-0812">Transmembrane</keyword>
<dbReference type="RefSeq" id="WP_197309725.1">
    <property type="nucleotide sequence ID" value="NZ_JADZLT010000040.1"/>
</dbReference>
<dbReference type="Proteomes" id="UP000631694">
    <property type="component" value="Unassembled WGS sequence"/>
</dbReference>
<keyword evidence="4 6" id="KW-1133">Transmembrane helix</keyword>
<feature type="transmembrane region" description="Helical" evidence="6">
    <location>
        <begin position="31"/>
        <end position="54"/>
    </location>
</feature>
<evidence type="ECO:0000256" key="5">
    <source>
        <dbReference type="ARBA" id="ARBA00023136"/>
    </source>
</evidence>
<evidence type="ECO:0000313" key="7">
    <source>
        <dbReference type="EMBL" id="MBH0236620.1"/>
    </source>
</evidence>
<dbReference type="PANTHER" id="PTHR43370:SF2">
    <property type="entry name" value="ABC TRANSPORTER PERMEASE PROTEIN"/>
    <property type="match status" value="1"/>
</dbReference>
<keyword evidence="5 6" id="KW-0472">Membrane</keyword>
<feature type="transmembrane region" description="Helical" evidence="6">
    <location>
        <begin position="142"/>
        <end position="158"/>
    </location>
</feature>
<gene>
    <name evidence="7" type="ORF">I5731_02195</name>
</gene>
<evidence type="ECO:0000313" key="8">
    <source>
        <dbReference type="Proteomes" id="UP000631694"/>
    </source>
</evidence>
<sequence>MNGLLPILIATLVAGTPLVYAALGELVTERSGVLNLGVEGMMLVGAIAAFAVAYHTGSVPLAVLAGAAAGIGMALLFGLLAISFKANQVAAGLALAIFGGGLSSYLGKSYVGMALVIPQSQLSAAAADIPVLGALLGPLHPLVWLSWLVFAAIAWFLYRSRAGLVLRAVGESPSAAHAIGYPVIRIRYAATAFGGAMAGIAGAYVSVIYTALWTEGLVAGRGWIAVALVVFATWRPERCILGAYLFGGVTTAQLFAQGAGVAVPSELMSALPYLATVLVLVLISRDETLIRLNLPASLGKPFDAEG</sequence>
<dbReference type="InterPro" id="IPR001851">
    <property type="entry name" value="ABC_transp_permease"/>
</dbReference>
<evidence type="ECO:0000256" key="1">
    <source>
        <dbReference type="ARBA" id="ARBA00004651"/>
    </source>
</evidence>
<feature type="transmembrane region" description="Helical" evidence="6">
    <location>
        <begin position="61"/>
        <end position="82"/>
    </location>
</feature>
<feature type="transmembrane region" description="Helical" evidence="6">
    <location>
        <begin position="218"/>
        <end position="234"/>
    </location>
</feature>
<organism evidence="7 8">
    <name type="scientific">Methylobrevis albus</name>
    <dbReference type="NCBI Taxonomy" id="2793297"/>
    <lineage>
        <taxon>Bacteria</taxon>
        <taxon>Pseudomonadati</taxon>
        <taxon>Pseudomonadota</taxon>
        <taxon>Alphaproteobacteria</taxon>
        <taxon>Hyphomicrobiales</taxon>
        <taxon>Pleomorphomonadaceae</taxon>
        <taxon>Methylobrevis</taxon>
    </lineage>
</organism>
<evidence type="ECO:0000256" key="4">
    <source>
        <dbReference type="ARBA" id="ARBA00022989"/>
    </source>
</evidence>
<dbReference type="GO" id="GO:0005886">
    <property type="term" value="C:plasma membrane"/>
    <property type="evidence" value="ECO:0007669"/>
    <property type="project" value="UniProtKB-SubCell"/>
</dbReference>
<keyword evidence="2" id="KW-1003">Cell membrane</keyword>
<comment type="subcellular location">
    <subcellularLocation>
        <location evidence="1">Cell membrane</location>
        <topology evidence="1">Multi-pass membrane protein</topology>
    </subcellularLocation>
</comment>
<evidence type="ECO:0000256" key="3">
    <source>
        <dbReference type="ARBA" id="ARBA00022692"/>
    </source>
</evidence>
<name>A0A931MXB9_9HYPH</name>
<dbReference type="CDD" id="cd06580">
    <property type="entry name" value="TM_PBP1_transp_TpRbsC_like"/>
    <property type="match status" value="1"/>
</dbReference>
<dbReference type="GO" id="GO:0022857">
    <property type="term" value="F:transmembrane transporter activity"/>
    <property type="evidence" value="ECO:0007669"/>
    <property type="project" value="InterPro"/>
</dbReference>
<dbReference type="Pfam" id="PF02653">
    <property type="entry name" value="BPD_transp_2"/>
    <property type="match status" value="1"/>
</dbReference>
<comment type="caution">
    <text evidence="7">The sequence shown here is derived from an EMBL/GenBank/DDBJ whole genome shotgun (WGS) entry which is preliminary data.</text>
</comment>
<reference evidence="7" key="1">
    <citation type="submission" date="2020-12" db="EMBL/GenBank/DDBJ databases">
        <title>Methylobrevis albus sp. nov., isolated from fresh water lack sediment.</title>
        <authorList>
            <person name="Zou Q."/>
        </authorList>
    </citation>
    <scope>NUCLEOTIDE SEQUENCE</scope>
    <source>
        <strain evidence="7">L22</strain>
    </source>
</reference>
<feature type="transmembrane region" description="Helical" evidence="6">
    <location>
        <begin position="267"/>
        <end position="284"/>
    </location>
</feature>